<feature type="domain" description="FIMAH" evidence="1">
    <location>
        <begin position="50"/>
        <end position="82"/>
    </location>
</feature>
<comment type="caution">
    <text evidence="2">The sequence shown here is derived from an EMBL/GenBank/DDBJ whole genome shotgun (WGS) entry which is preliminary data.</text>
</comment>
<dbReference type="Proteomes" id="UP001519887">
    <property type="component" value="Unassembled WGS sequence"/>
</dbReference>
<name>A0ABS7C430_9BACL</name>
<dbReference type="Pfam" id="PF22888">
    <property type="entry name" value="FIMAH"/>
    <property type="match status" value="1"/>
</dbReference>
<organism evidence="2 3">
    <name type="scientific">Paenibacillus sepulcri</name>
    <dbReference type="NCBI Taxonomy" id="359917"/>
    <lineage>
        <taxon>Bacteria</taxon>
        <taxon>Bacillati</taxon>
        <taxon>Bacillota</taxon>
        <taxon>Bacilli</taxon>
        <taxon>Bacillales</taxon>
        <taxon>Paenibacillaceae</taxon>
        <taxon>Paenibacillus</taxon>
    </lineage>
</organism>
<evidence type="ECO:0000313" key="3">
    <source>
        <dbReference type="Proteomes" id="UP001519887"/>
    </source>
</evidence>
<feature type="non-terminal residue" evidence="2">
    <location>
        <position position="1"/>
    </location>
</feature>
<evidence type="ECO:0000313" key="2">
    <source>
        <dbReference type="EMBL" id="MBW7455636.1"/>
    </source>
</evidence>
<dbReference type="InterPro" id="IPR054470">
    <property type="entry name" value="FIMAH_dom"/>
</dbReference>
<proteinExistence type="predicted"/>
<reference evidence="2 3" key="1">
    <citation type="submission" date="2021-07" db="EMBL/GenBank/DDBJ databases">
        <title>Paenibacillus radiodurans sp. nov., isolated from the southeastern edge of Tengger Desert.</title>
        <authorList>
            <person name="Zhang G."/>
        </authorList>
    </citation>
    <scope>NUCLEOTIDE SEQUENCE [LARGE SCALE GENOMIC DNA]</scope>
    <source>
        <strain evidence="2 3">CCM 7311</strain>
    </source>
</reference>
<evidence type="ECO:0000259" key="1">
    <source>
        <dbReference type="Pfam" id="PF22888"/>
    </source>
</evidence>
<protein>
    <recommendedName>
        <fullName evidence="1">FIMAH domain-containing protein</fullName>
    </recommendedName>
</protein>
<keyword evidence="3" id="KW-1185">Reference proteome</keyword>
<accession>A0ABS7C430</accession>
<dbReference type="EMBL" id="JAHZIK010000400">
    <property type="protein sequence ID" value="MBW7455636.1"/>
    <property type="molecule type" value="Genomic_DNA"/>
</dbReference>
<sequence>AGNTSHATVEFQTAASIASMKELVTRFADTGWINNGGIENSLLKQLEHSSLDSFISHVQAQKNKHITVDAANVLLRDANALMNQDQ</sequence>
<gene>
    <name evidence="2" type="ORF">K0U00_16545</name>
</gene>